<evidence type="ECO:0000313" key="2">
    <source>
        <dbReference type="Proteomes" id="UP000288929"/>
    </source>
</evidence>
<proteinExistence type="predicted"/>
<name>A0A410W618_9CORY</name>
<organism evidence="1 2">
    <name type="scientific">Corynebacterium pelargi</name>
    <dbReference type="NCBI Taxonomy" id="1471400"/>
    <lineage>
        <taxon>Bacteria</taxon>
        <taxon>Bacillati</taxon>
        <taxon>Actinomycetota</taxon>
        <taxon>Actinomycetes</taxon>
        <taxon>Mycobacteriales</taxon>
        <taxon>Corynebacteriaceae</taxon>
        <taxon>Corynebacterium</taxon>
    </lineage>
</organism>
<gene>
    <name evidence="1" type="ORF">CPELA_00445</name>
</gene>
<sequence length="166" mass="17950">MMSSRALMLVAQARKSSTVPPMGSAISGAWYPRRFRCASRVLIPGWSWRIAAYSPKVKVLDTDAGDIASTFERCVASMHNTTEALVISTGVTNVEEKSCATMPCSLSTKAENSCMGVPLRAAIPALEASKPLACHKASARGERQILAVQIKSTEDMSQVYVGRNRR</sequence>
<keyword evidence="2" id="KW-1185">Reference proteome</keyword>
<protein>
    <submittedName>
        <fullName evidence="1">Uncharacterized protein</fullName>
    </submittedName>
</protein>
<dbReference type="EMBL" id="CP035299">
    <property type="protein sequence ID" value="QAU51393.1"/>
    <property type="molecule type" value="Genomic_DNA"/>
</dbReference>
<dbReference type="AlphaFoldDB" id="A0A410W618"/>
<accession>A0A410W618</accession>
<evidence type="ECO:0000313" key="1">
    <source>
        <dbReference type="EMBL" id="QAU51393.1"/>
    </source>
</evidence>
<reference evidence="1 2" key="1">
    <citation type="submission" date="2019-01" db="EMBL/GenBank/DDBJ databases">
        <authorList>
            <person name="Ruckert C."/>
            <person name="Busche T."/>
            <person name="Kalinowski J."/>
        </authorList>
    </citation>
    <scope>NUCLEOTIDE SEQUENCE [LARGE SCALE GENOMIC DNA]</scope>
    <source>
        <strain evidence="1 2">136/3</strain>
    </source>
</reference>
<dbReference type="Proteomes" id="UP000288929">
    <property type="component" value="Chromosome"/>
</dbReference>
<dbReference type="KEGG" id="cpeg:CPELA_00445"/>